<organism evidence="2 3">
    <name type="scientific">Herbidospora galbida</name>
    <dbReference type="NCBI Taxonomy" id="2575442"/>
    <lineage>
        <taxon>Bacteria</taxon>
        <taxon>Bacillati</taxon>
        <taxon>Actinomycetota</taxon>
        <taxon>Actinomycetes</taxon>
        <taxon>Streptosporangiales</taxon>
        <taxon>Streptosporangiaceae</taxon>
        <taxon>Herbidospora</taxon>
    </lineage>
</organism>
<gene>
    <name evidence="2" type="ORF">FDA94_33760</name>
</gene>
<evidence type="ECO:0000313" key="2">
    <source>
        <dbReference type="EMBL" id="TKK81135.1"/>
    </source>
</evidence>
<proteinExistence type="predicted"/>
<keyword evidence="1" id="KW-1133">Transmembrane helix</keyword>
<dbReference type="EMBL" id="SZQA01000047">
    <property type="protein sequence ID" value="TKK81135.1"/>
    <property type="molecule type" value="Genomic_DNA"/>
</dbReference>
<reference evidence="2 3" key="1">
    <citation type="submission" date="2019-04" db="EMBL/GenBank/DDBJ databases">
        <title>Herbidospora sp. NEAU-GS14.nov., a novel actinomycete isolated from soil.</title>
        <authorList>
            <person name="Han L."/>
        </authorList>
    </citation>
    <scope>NUCLEOTIDE SEQUENCE [LARGE SCALE GENOMIC DNA]</scope>
    <source>
        <strain evidence="2 3">NEAU-GS14</strain>
    </source>
</reference>
<feature type="transmembrane region" description="Helical" evidence="1">
    <location>
        <begin position="30"/>
        <end position="51"/>
    </location>
</feature>
<sequence>MAANPVVRFRRWLGFDRNPLRRPCDRAEAAVRRLVVLVTLAAVVCGLMLGIKAYGEGVRAEQEQARARHATEATLLDDARVHATVNGPATATVMASWKGLDGKDHQGLVQAPVLSVKAQKITVYTDAQGQPVPRPRDRETTVVAALTVGTGVPLAMIVGSCALLGVTRLLVWRRVRREWADAWTVVEPTWRINGR</sequence>
<name>A0A4U3LXX4_9ACTN</name>
<keyword evidence="1" id="KW-0812">Transmembrane</keyword>
<evidence type="ECO:0000313" key="3">
    <source>
        <dbReference type="Proteomes" id="UP000308705"/>
    </source>
</evidence>
<dbReference type="RefSeq" id="WP_137251126.1">
    <property type="nucleotide sequence ID" value="NZ_SZQA01000047.1"/>
</dbReference>
<dbReference type="InterPro" id="IPR039708">
    <property type="entry name" value="MT1774/Rv1733c-like"/>
</dbReference>
<evidence type="ECO:0008006" key="4">
    <source>
        <dbReference type="Google" id="ProtNLM"/>
    </source>
</evidence>
<comment type="caution">
    <text evidence="2">The sequence shown here is derived from an EMBL/GenBank/DDBJ whole genome shotgun (WGS) entry which is preliminary data.</text>
</comment>
<keyword evidence="1" id="KW-0472">Membrane</keyword>
<feature type="transmembrane region" description="Helical" evidence="1">
    <location>
        <begin position="142"/>
        <end position="167"/>
    </location>
</feature>
<accession>A0A4U3LXX4</accession>
<dbReference type="PANTHER" id="PTHR42305">
    <property type="entry name" value="MEMBRANE PROTEIN RV1733C-RELATED"/>
    <property type="match status" value="1"/>
</dbReference>
<keyword evidence="3" id="KW-1185">Reference proteome</keyword>
<dbReference type="OrthoDB" id="3542690at2"/>
<dbReference type="Proteomes" id="UP000308705">
    <property type="component" value="Unassembled WGS sequence"/>
</dbReference>
<dbReference type="PANTHER" id="PTHR42305:SF1">
    <property type="entry name" value="MEMBRANE PROTEIN RV1733C-RELATED"/>
    <property type="match status" value="1"/>
</dbReference>
<dbReference type="AlphaFoldDB" id="A0A4U3LXX4"/>
<protein>
    <recommendedName>
        <fullName evidence="4">Integral membrane protein</fullName>
    </recommendedName>
</protein>
<evidence type="ECO:0000256" key="1">
    <source>
        <dbReference type="SAM" id="Phobius"/>
    </source>
</evidence>